<dbReference type="Proteomes" id="UP001412067">
    <property type="component" value="Unassembled WGS sequence"/>
</dbReference>
<name>A0ABR2LGU6_9ASPA</name>
<organism evidence="2 3">
    <name type="scientific">Platanthera guangdongensis</name>
    <dbReference type="NCBI Taxonomy" id="2320717"/>
    <lineage>
        <taxon>Eukaryota</taxon>
        <taxon>Viridiplantae</taxon>
        <taxon>Streptophyta</taxon>
        <taxon>Embryophyta</taxon>
        <taxon>Tracheophyta</taxon>
        <taxon>Spermatophyta</taxon>
        <taxon>Magnoliopsida</taxon>
        <taxon>Liliopsida</taxon>
        <taxon>Asparagales</taxon>
        <taxon>Orchidaceae</taxon>
        <taxon>Orchidoideae</taxon>
        <taxon>Orchideae</taxon>
        <taxon>Orchidinae</taxon>
        <taxon>Platanthera</taxon>
    </lineage>
</organism>
<comment type="caution">
    <text evidence="2">The sequence shown here is derived from an EMBL/GenBank/DDBJ whole genome shotgun (WGS) entry which is preliminary data.</text>
</comment>
<reference evidence="2 3" key="1">
    <citation type="journal article" date="2022" name="Nat. Plants">
        <title>Genomes of leafy and leafless Platanthera orchids illuminate the evolution of mycoheterotrophy.</title>
        <authorList>
            <person name="Li M.H."/>
            <person name="Liu K.W."/>
            <person name="Li Z."/>
            <person name="Lu H.C."/>
            <person name="Ye Q.L."/>
            <person name="Zhang D."/>
            <person name="Wang J.Y."/>
            <person name="Li Y.F."/>
            <person name="Zhong Z.M."/>
            <person name="Liu X."/>
            <person name="Yu X."/>
            <person name="Liu D.K."/>
            <person name="Tu X.D."/>
            <person name="Liu B."/>
            <person name="Hao Y."/>
            <person name="Liao X.Y."/>
            <person name="Jiang Y.T."/>
            <person name="Sun W.H."/>
            <person name="Chen J."/>
            <person name="Chen Y.Q."/>
            <person name="Ai Y."/>
            <person name="Zhai J.W."/>
            <person name="Wu S.S."/>
            <person name="Zhou Z."/>
            <person name="Hsiao Y.Y."/>
            <person name="Wu W.L."/>
            <person name="Chen Y.Y."/>
            <person name="Lin Y.F."/>
            <person name="Hsu J.L."/>
            <person name="Li C.Y."/>
            <person name="Wang Z.W."/>
            <person name="Zhao X."/>
            <person name="Zhong W.Y."/>
            <person name="Ma X.K."/>
            <person name="Ma L."/>
            <person name="Huang J."/>
            <person name="Chen G.Z."/>
            <person name="Huang M.Z."/>
            <person name="Huang L."/>
            <person name="Peng D.H."/>
            <person name="Luo Y.B."/>
            <person name="Zou S.Q."/>
            <person name="Chen S.P."/>
            <person name="Lan S."/>
            <person name="Tsai W.C."/>
            <person name="Van de Peer Y."/>
            <person name="Liu Z.J."/>
        </authorList>
    </citation>
    <scope>NUCLEOTIDE SEQUENCE [LARGE SCALE GENOMIC DNA]</scope>
    <source>
        <strain evidence="2">Lor288</strain>
    </source>
</reference>
<evidence type="ECO:0000313" key="2">
    <source>
        <dbReference type="EMBL" id="KAK8939804.1"/>
    </source>
</evidence>
<gene>
    <name evidence="2" type="ORF">KSP40_PGU005759</name>
</gene>
<accession>A0ABR2LGU6</accession>
<proteinExistence type="predicted"/>
<dbReference type="EMBL" id="JBBWWR010000020">
    <property type="protein sequence ID" value="KAK8939804.1"/>
    <property type="molecule type" value="Genomic_DNA"/>
</dbReference>
<evidence type="ECO:0000313" key="3">
    <source>
        <dbReference type="Proteomes" id="UP001412067"/>
    </source>
</evidence>
<sequence>MARLGAFLSSLTAKGDSEPSTPMKIKKIAKRPARQDLVRLAGENSQNEKPAEKSARPTDIFARGEAAVDAEPLSERMTTLSDSVHSQKTATSADTAGERTEADISSNAQVPIVNLDDEDRQTEEEDGVLPEATTAANPWRTQNCSPPNILNDPFKEFLTISSWNNLCLDGEMVDTRDSKSRAKVRGGSSPLQGIILRMLIEWAIP</sequence>
<feature type="compositionally biased region" description="Acidic residues" evidence="1">
    <location>
        <begin position="115"/>
        <end position="126"/>
    </location>
</feature>
<protein>
    <submittedName>
        <fullName evidence="2">Uncharacterized protein</fullName>
    </submittedName>
</protein>
<feature type="compositionally biased region" description="Polar residues" evidence="1">
    <location>
        <begin position="76"/>
        <end position="94"/>
    </location>
</feature>
<evidence type="ECO:0000256" key="1">
    <source>
        <dbReference type="SAM" id="MobiDB-lite"/>
    </source>
</evidence>
<keyword evidence="3" id="KW-1185">Reference proteome</keyword>
<feature type="region of interest" description="Disordered" evidence="1">
    <location>
        <begin position="1"/>
        <end position="126"/>
    </location>
</feature>